<feature type="chain" id="PRO_5034188658" evidence="1">
    <location>
        <begin position="20"/>
        <end position="166"/>
    </location>
</feature>
<evidence type="ECO:0000256" key="1">
    <source>
        <dbReference type="SAM" id="SignalP"/>
    </source>
</evidence>
<keyword evidence="3" id="KW-1185">Reference proteome</keyword>
<accession>A0A7U2ERS7</accession>
<evidence type="ECO:0000313" key="2">
    <source>
        <dbReference type="EMBL" id="QRC91622.1"/>
    </source>
</evidence>
<dbReference type="OrthoDB" id="3508922at2759"/>
<dbReference type="OMA" id="CKGRENY"/>
<sequence>MVSFTTLLAFSAASAGALAKPVVQERQIAIPEGWTWHVSAWEAGMTRSGSYYRFNVTVPRVESETTNIAGVTARCEGRENGWYRKGNWYENCRIIYGSNNGVAAKLSERESDVDGYPREILISFEYGAYGDRPAYNFTGKAPMIYNAAVAPLQEFDVKPTEVFGVA</sequence>
<dbReference type="AlphaFoldDB" id="A0A7U2ERS7"/>
<dbReference type="KEGG" id="pno:SNOG_01851"/>
<protein>
    <submittedName>
        <fullName evidence="2">Uncharacterized protein</fullName>
    </submittedName>
</protein>
<gene>
    <name evidence="2" type="ORF">JI435_018510</name>
</gene>
<dbReference type="VEuPathDB" id="FungiDB:JI435_018510"/>
<proteinExistence type="predicted"/>
<dbReference type="RefSeq" id="XP_001792476.1">
    <property type="nucleotide sequence ID" value="XM_001792424.1"/>
</dbReference>
<evidence type="ECO:0000313" key="3">
    <source>
        <dbReference type="Proteomes" id="UP000663193"/>
    </source>
</evidence>
<reference evidence="3" key="1">
    <citation type="journal article" date="2021" name="BMC Genomics">
        <title>Chromosome-level genome assembly and manually-curated proteome of model necrotroph Parastagonospora nodorum Sn15 reveals a genome-wide trove of candidate effector homologs, and redundancy of virulence-related functions within an accessory chromosome.</title>
        <authorList>
            <person name="Bertazzoni S."/>
            <person name="Jones D.A.B."/>
            <person name="Phan H.T."/>
            <person name="Tan K.-C."/>
            <person name="Hane J.K."/>
        </authorList>
    </citation>
    <scope>NUCLEOTIDE SEQUENCE [LARGE SCALE GENOMIC DNA]</scope>
    <source>
        <strain evidence="3">SN15 / ATCC MYA-4574 / FGSC 10173)</strain>
    </source>
</reference>
<dbReference type="EMBL" id="CP069024">
    <property type="protein sequence ID" value="QRC91622.1"/>
    <property type="molecule type" value="Genomic_DNA"/>
</dbReference>
<feature type="signal peptide" evidence="1">
    <location>
        <begin position="1"/>
        <end position="19"/>
    </location>
</feature>
<organism evidence="2 3">
    <name type="scientific">Phaeosphaeria nodorum (strain SN15 / ATCC MYA-4574 / FGSC 10173)</name>
    <name type="common">Glume blotch fungus</name>
    <name type="synonym">Parastagonospora nodorum</name>
    <dbReference type="NCBI Taxonomy" id="321614"/>
    <lineage>
        <taxon>Eukaryota</taxon>
        <taxon>Fungi</taxon>
        <taxon>Dikarya</taxon>
        <taxon>Ascomycota</taxon>
        <taxon>Pezizomycotina</taxon>
        <taxon>Dothideomycetes</taxon>
        <taxon>Pleosporomycetidae</taxon>
        <taxon>Pleosporales</taxon>
        <taxon>Pleosporineae</taxon>
        <taxon>Phaeosphaeriaceae</taxon>
        <taxon>Parastagonospora</taxon>
    </lineage>
</organism>
<dbReference type="Proteomes" id="UP000663193">
    <property type="component" value="Chromosome 2"/>
</dbReference>
<name>A0A7U2ERS7_PHANO</name>
<keyword evidence="1" id="KW-0732">Signal</keyword>